<reference evidence="6 7" key="1">
    <citation type="submission" date="2016-10" db="EMBL/GenBank/DDBJ databases">
        <authorList>
            <person name="de Groot N.N."/>
        </authorList>
    </citation>
    <scope>NUCLEOTIDE SEQUENCE [LARGE SCALE GENOMIC DNA]</scope>
    <source>
        <strain evidence="6 7">HL3</strain>
    </source>
</reference>
<proteinExistence type="inferred from homology"/>
<evidence type="ECO:0000313" key="6">
    <source>
        <dbReference type="EMBL" id="SFC90296.1"/>
    </source>
</evidence>
<protein>
    <submittedName>
        <fullName evidence="6">Transcriptional regulator, Nlp family</fullName>
    </submittedName>
</protein>
<dbReference type="Gene3D" id="1.10.260.40">
    <property type="entry name" value="lambda repressor-like DNA-binding domains"/>
    <property type="match status" value="1"/>
</dbReference>
<evidence type="ECO:0000256" key="3">
    <source>
        <dbReference type="ARBA" id="ARBA00023125"/>
    </source>
</evidence>
<dbReference type="InterPro" id="IPR010982">
    <property type="entry name" value="Lambda_DNA-bd_dom_sf"/>
</dbReference>
<dbReference type="Pfam" id="PF13693">
    <property type="entry name" value="HTH_35"/>
    <property type="match status" value="1"/>
</dbReference>
<evidence type="ECO:0000256" key="1">
    <source>
        <dbReference type="ARBA" id="ARBA00006157"/>
    </source>
</evidence>
<keyword evidence="3" id="KW-0238">DNA-binding</keyword>
<sequence>MADNLPHKDILTDPHLRRAWIRQQLADQGLTLADVASELGISPQATYKALLTPSRRVEVALAGHLGMQPQELFPERYDEYGINIAFRSPRTDLEEV</sequence>
<dbReference type="Proteomes" id="UP000198611">
    <property type="component" value="Unassembled WGS sequence"/>
</dbReference>
<keyword evidence="4" id="KW-0804">Transcription</keyword>
<name>A0A1I1MYX4_9GAMM</name>
<evidence type="ECO:0000313" key="7">
    <source>
        <dbReference type="Proteomes" id="UP000198611"/>
    </source>
</evidence>
<gene>
    <name evidence="6" type="ORF">SAMN05660831_00022</name>
</gene>
<dbReference type="STRING" id="1123397.SAMN05660831_00022"/>
<dbReference type="OrthoDB" id="5405994at2"/>
<dbReference type="SUPFAM" id="SSF47413">
    <property type="entry name" value="lambda repressor-like DNA-binding domains"/>
    <property type="match status" value="1"/>
</dbReference>
<comment type="similarity">
    <text evidence="1">Belongs to the ner transcriptional regulatory family.</text>
</comment>
<feature type="domain" description="Ner winged helix-turn-helix DNA-binding" evidence="5">
    <location>
        <begin position="19"/>
        <end position="84"/>
    </location>
</feature>
<evidence type="ECO:0000256" key="4">
    <source>
        <dbReference type="ARBA" id="ARBA00023163"/>
    </source>
</evidence>
<dbReference type="InterPro" id="IPR038722">
    <property type="entry name" value="Ner_HTH_dom"/>
</dbReference>
<dbReference type="GO" id="GO:0003677">
    <property type="term" value="F:DNA binding"/>
    <property type="evidence" value="ECO:0007669"/>
    <property type="project" value="UniProtKB-KW"/>
</dbReference>
<dbReference type="InterPro" id="IPR001387">
    <property type="entry name" value="Cro/C1-type_HTH"/>
</dbReference>
<evidence type="ECO:0000259" key="5">
    <source>
        <dbReference type="Pfam" id="PF13693"/>
    </source>
</evidence>
<evidence type="ECO:0000256" key="2">
    <source>
        <dbReference type="ARBA" id="ARBA00023015"/>
    </source>
</evidence>
<dbReference type="CDD" id="cd00093">
    <property type="entry name" value="HTH_XRE"/>
    <property type="match status" value="1"/>
</dbReference>
<keyword evidence="2" id="KW-0805">Transcription regulation</keyword>
<dbReference type="AlphaFoldDB" id="A0A1I1MYX4"/>
<organism evidence="6 7">
    <name type="scientific">Thiohalospira halophila DSM 15071</name>
    <dbReference type="NCBI Taxonomy" id="1123397"/>
    <lineage>
        <taxon>Bacteria</taxon>
        <taxon>Pseudomonadati</taxon>
        <taxon>Pseudomonadota</taxon>
        <taxon>Gammaproteobacteria</taxon>
        <taxon>Thiohalospirales</taxon>
        <taxon>Thiohalospiraceae</taxon>
        <taxon>Thiohalospira</taxon>
    </lineage>
</organism>
<dbReference type="RefSeq" id="WP_093426727.1">
    <property type="nucleotide sequence ID" value="NZ_FOMJ01000001.1"/>
</dbReference>
<keyword evidence="7" id="KW-1185">Reference proteome</keyword>
<accession>A0A1I1MYX4</accession>
<dbReference type="EMBL" id="FOMJ01000001">
    <property type="protein sequence ID" value="SFC90296.1"/>
    <property type="molecule type" value="Genomic_DNA"/>
</dbReference>